<dbReference type="GO" id="GO:0005840">
    <property type="term" value="C:ribosome"/>
    <property type="evidence" value="ECO:0007669"/>
    <property type="project" value="UniProtKB-KW"/>
</dbReference>
<dbReference type="InterPro" id="IPR011332">
    <property type="entry name" value="Ribosomal_zn-bd"/>
</dbReference>
<dbReference type="EMBL" id="MU839010">
    <property type="protein sequence ID" value="KAK1766720.1"/>
    <property type="molecule type" value="Genomic_DNA"/>
</dbReference>
<evidence type="ECO:0000256" key="5">
    <source>
        <dbReference type="ARBA" id="ARBA00008373"/>
    </source>
</evidence>
<dbReference type="PROSITE" id="PS00299">
    <property type="entry name" value="UBIQUITIN_1"/>
    <property type="match status" value="1"/>
</dbReference>
<evidence type="ECO:0000256" key="20">
    <source>
        <dbReference type="SAM" id="MobiDB-lite"/>
    </source>
</evidence>
<comment type="subcellular location">
    <subcellularLocation>
        <location evidence="2">Cytoplasm</location>
    </subcellularLocation>
    <subcellularLocation>
        <location evidence="3">Nucleus</location>
        <location evidence="3">Nucleolus</location>
    </subcellularLocation>
</comment>
<feature type="region of interest" description="Disordered" evidence="20">
    <location>
        <begin position="133"/>
        <end position="172"/>
    </location>
</feature>
<accession>A0AAJ0BYM4</accession>
<dbReference type="SMART" id="SM00213">
    <property type="entry name" value="UBQ"/>
    <property type="match status" value="1"/>
</dbReference>
<evidence type="ECO:0000256" key="16">
    <source>
        <dbReference type="ARBA" id="ARBA00023242"/>
    </source>
</evidence>
<evidence type="ECO:0000259" key="21">
    <source>
        <dbReference type="PROSITE" id="PS50053"/>
    </source>
</evidence>
<dbReference type="InterPro" id="IPR019956">
    <property type="entry name" value="Ubiquitin_dom"/>
</dbReference>
<proteinExistence type="inferred from homology"/>
<dbReference type="PROSITE" id="PS50053">
    <property type="entry name" value="UBIQUITIN_2"/>
    <property type="match status" value="1"/>
</dbReference>
<dbReference type="GO" id="GO:0005737">
    <property type="term" value="C:cytoplasm"/>
    <property type="evidence" value="ECO:0007669"/>
    <property type="project" value="UniProtKB-SubCell"/>
</dbReference>
<evidence type="ECO:0000256" key="7">
    <source>
        <dbReference type="ARBA" id="ARBA00022490"/>
    </source>
</evidence>
<sequence>METNRELHTFPKGETCSECPARRWYSESGFRYCQNGHQVEGFVEFDVDQEDNFGKAGRVARKKREVKEKERKHLSGNAAKELYLECIQLILRKQLAWLVRERSLPLELEVVVRDLWDLRVRYFGGLKSVEEKRKGKNVKSEPQSSSDGELAFFSSQSEAEPSSEDNAATPRSRFKSWTADEGGVWAMPSLLDTLALNYLGCLTIRQPVRIGDLHRWAKRNKLPYRGAINEIPSEMRDRLPASYHRALRARSAAFKGGKLQQAVMDLAISYEKNYGINFPSLNTPTMFLQYLRELALPLEIYTYAREIVTLLRLNFSIPTGGRTPLDNPDTLLIASVVLTTKILYPMDGVERATTSDDDPACLKVDWEKWQDVFADRGASKPARRDFDSLTSEDVSSMTGEEMDEYLEWYRQVRLTPKEELRSIERLFPLIQSAAYPPADGEDDDVDENKIEARLLEIQGATTWVKPLPLADGDDGNNIRRPGSLHQRYETLDDLSGPAQAFHDRAARLSGLSTADLLRAVFRLEQLLIYWTDHVKNGSVEEIDRAAESVKQVCFVKTLTGKTITLEVESSDTIDNVKSKIQDKEGIPPDQQRLIFAGKQLEDGRTLSDYNIQKESTLHLVLRLRGGIIEPSLKALASKFNCDKMICRKCYARLPPRATNCRKRKCGHTNQLRPKKKLK</sequence>
<evidence type="ECO:0000256" key="3">
    <source>
        <dbReference type="ARBA" id="ARBA00004604"/>
    </source>
</evidence>
<dbReference type="GO" id="GO:1990904">
    <property type="term" value="C:ribonucleoprotein complex"/>
    <property type="evidence" value="ECO:0007669"/>
    <property type="project" value="UniProtKB-KW"/>
</dbReference>
<dbReference type="InterPro" id="IPR019954">
    <property type="entry name" value="Ubiquitin_CS"/>
</dbReference>
<dbReference type="Gene3D" id="4.10.1060.50">
    <property type="match status" value="1"/>
</dbReference>
<dbReference type="GO" id="GO:0016567">
    <property type="term" value="P:protein ubiquitination"/>
    <property type="evidence" value="ECO:0007669"/>
    <property type="project" value="UniProtKB-ARBA"/>
</dbReference>
<feature type="domain" description="Ubiquitin-like" evidence="21">
    <location>
        <begin position="554"/>
        <end position="626"/>
    </location>
</feature>
<dbReference type="Pfam" id="PF11781">
    <property type="entry name" value="Zn_ribbon_RRN7"/>
    <property type="match status" value="1"/>
</dbReference>
<reference evidence="22" key="1">
    <citation type="submission" date="2023-06" db="EMBL/GenBank/DDBJ databases">
        <title>Genome-scale phylogeny and comparative genomics of the fungal order Sordariales.</title>
        <authorList>
            <consortium name="Lawrence Berkeley National Laboratory"/>
            <person name="Hensen N."/>
            <person name="Bonometti L."/>
            <person name="Westerberg I."/>
            <person name="Brannstrom I.O."/>
            <person name="Guillou S."/>
            <person name="Cros-Aarteil S."/>
            <person name="Calhoun S."/>
            <person name="Haridas S."/>
            <person name="Kuo A."/>
            <person name="Mondo S."/>
            <person name="Pangilinan J."/>
            <person name="Riley R."/>
            <person name="Labutti K."/>
            <person name="Andreopoulos B."/>
            <person name="Lipzen A."/>
            <person name="Chen C."/>
            <person name="Yanf M."/>
            <person name="Daum C."/>
            <person name="Ng V."/>
            <person name="Clum A."/>
            <person name="Steindorff A."/>
            <person name="Ohm R."/>
            <person name="Martin F."/>
            <person name="Silar P."/>
            <person name="Natvig D."/>
            <person name="Lalanne C."/>
            <person name="Gautier V."/>
            <person name="Ament-Velasquez S.L."/>
            <person name="Kruys A."/>
            <person name="Hutchinson M.I."/>
            <person name="Powell A.J."/>
            <person name="Barry K."/>
            <person name="Miller A.N."/>
            <person name="Grigoriev I.V."/>
            <person name="Debuchy R."/>
            <person name="Gladieux P."/>
            <person name="Thoren M.H."/>
            <person name="Johannesson H."/>
        </authorList>
    </citation>
    <scope>NUCLEOTIDE SEQUENCE</scope>
    <source>
        <strain evidence="22">8032-3</strain>
    </source>
</reference>
<dbReference type="FunFam" id="3.10.20.90:FF:000014">
    <property type="entry name" value="Ubiquitin-60S ribosomal L40 fusion"/>
    <property type="match status" value="1"/>
</dbReference>
<evidence type="ECO:0000256" key="15">
    <source>
        <dbReference type="ARBA" id="ARBA00023163"/>
    </source>
</evidence>
<dbReference type="GO" id="GO:0003735">
    <property type="term" value="F:structural constituent of ribosome"/>
    <property type="evidence" value="ECO:0007669"/>
    <property type="project" value="InterPro"/>
</dbReference>
<dbReference type="Pfam" id="PF20644">
    <property type="entry name" value="Rrn7_cyclin_N"/>
    <property type="match status" value="1"/>
</dbReference>
<dbReference type="InterPro" id="IPR021752">
    <property type="entry name" value="TF_Rrn7_Zf"/>
</dbReference>
<evidence type="ECO:0000256" key="13">
    <source>
        <dbReference type="ARBA" id="ARBA00023015"/>
    </source>
</evidence>
<evidence type="ECO:0000313" key="23">
    <source>
        <dbReference type="Proteomes" id="UP001244011"/>
    </source>
</evidence>
<evidence type="ECO:0000313" key="22">
    <source>
        <dbReference type="EMBL" id="KAK1766720.1"/>
    </source>
</evidence>
<evidence type="ECO:0000256" key="6">
    <source>
        <dbReference type="ARBA" id="ARBA00010570"/>
    </source>
</evidence>
<keyword evidence="8" id="KW-1017">Isopeptide bond</keyword>
<evidence type="ECO:0000256" key="8">
    <source>
        <dbReference type="ARBA" id="ARBA00022499"/>
    </source>
</evidence>
<comment type="similarity">
    <text evidence="5">In the N-terminal section; belongs to the ubiquitin family.</text>
</comment>
<dbReference type="Pfam" id="PF20645">
    <property type="entry name" value="Rrn7_cyclin_C"/>
    <property type="match status" value="1"/>
</dbReference>
<evidence type="ECO:0000256" key="1">
    <source>
        <dbReference type="ARBA" id="ARBA00002241"/>
    </source>
</evidence>
<comment type="function">
    <text evidence="1">Component of the 60S subunit of the ribosome.</text>
</comment>
<protein>
    <submittedName>
        <fullName evidence="22">Ribosomal protein</fullName>
    </submittedName>
</protein>
<evidence type="ECO:0000256" key="17">
    <source>
        <dbReference type="ARBA" id="ARBA00023274"/>
    </source>
</evidence>
<comment type="function">
    <text evidence="19">Component of the ribosome, a large ribonucleoprotein complex responsible for the synthesis of proteins in the cell. The small ribosomal subunit (SSU) binds messenger RNAs (mRNAs) and translates the encoded message by selecting cognate aminoacyl-transfer RNA (tRNA) molecules. The large subunit (LSU) contains the ribosomal catalytic site termed the peptidyl transferase center (PTC), which catalyzes the formation of peptide bonds, thereby polymerizing the amino acids delivered by tRNAs into a polypeptide chain. The nascent polypeptides leave the ribosome through a tunnel in the LSU and interact with protein factors that function in enzymatic processing, targeting, and the membrane insertion of nascent chains at the exit of the ribosomal tunnel. eL40 is essential for translation of a subset of cellular transcripts, including stress response transcripts, such as DDR2.</text>
</comment>
<dbReference type="InterPro" id="IPR000626">
    <property type="entry name" value="Ubiquitin-like_dom"/>
</dbReference>
<keyword evidence="10" id="KW-0863">Zinc-finger</keyword>
<dbReference type="RefSeq" id="XP_060282933.1">
    <property type="nucleotide sequence ID" value="XM_060431073.1"/>
</dbReference>
<keyword evidence="12 22" id="KW-0689">Ribosomal protein</keyword>
<keyword evidence="15" id="KW-0804">Transcription</keyword>
<comment type="caution">
    <text evidence="22">The sequence shown here is derived from an EMBL/GenBank/DDBJ whole genome shotgun (WGS) entry which is preliminary data.</text>
</comment>
<dbReference type="Pfam" id="PF00240">
    <property type="entry name" value="ubiquitin"/>
    <property type="match status" value="1"/>
</dbReference>
<gene>
    <name evidence="22" type="ORF">QBC33DRAFT_578560</name>
</gene>
<keyword evidence="7" id="KW-0963">Cytoplasm</keyword>
<evidence type="ECO:0000256" key="2">
    <source>
        <dbReference type="ARBA" id="ARBA00004496"/>
    </source>
</evidence>
<keyword evidence="17" id="KW-0687">Ribonucleoprotein</keyword>
<dbReference type="InterPro" id="IPR048538">
    <property type="entry name" value="Rrn7_cyclin_C"/>
</dbReference>
<dbReference type="GO" id="GO:0001164">
    <property type="term" value="F:RNA polymerase I core promoter sequence-specific DNA binding"/>
    <property type="evidence" value="ECO:0007669"/>
    <property type="project" value="InterPro"/>
</dbReference>
<dbReference type="GO" id="GO:0006412">
    <property type="term" value="P:translation"/>
    <property type="evidence" value="ECO:0007669"/>
    <property type="project" value="InterPro"/>
</dbReference>
<evidence type="ECO:0000256" key="12">
    <source>
        <dbReference type="ARBA" id="ARBA00022980"/>
    </source>
</evidence>
<dbReference type="GO" id="GO:0042790">
    <property type="term" value="P:nucleolar large rRNA transcription by RNA polymerase I"/>
    <property type="evidence" value="ECO:0007669"/>
    <property type="project" value="TreeGrafter"/>
</dbReference>
<dbReference type="InterPro" id="IPR001975">
    <property type="entry name" value="Ribosomal_eL40_dom"/>
</dbReference>
<dbReference type="InterPro" id="IPR038587">
    <property type="entry name" value="Ribosomal_eL40_sf"/>
</dbReference>
<dbReference type="SUPFAM" id="SSF57829">
    <property type="entry name" value="Zn-binding ribosomal proteins"/>
    <property type="match status" value="1"/>
</dbReference>
<dbReference type="GO" id="GO:0000055">
    <property type="term" value="P:ribosomal large subunit export from nucleus"/>
    <property type="evidence" value="ECO:0007669"/>
    <property type="project" value="UniProtKB-ARBA"/>
</dbReference>
<dbReference type="PANTHER" id="PTHR31576">
    <property type="entry name" value="TATA BOX-BINDING PROTEIN-ASSOCIATED FACTOR RNA POLYMERASE I SUBUNIT B"/>
    <property type="match status" value="1"/>
</dbReference>
<dbReference type="CDD" id="cd01803">
    <property type="entry name" value="Ubl_ubiquitin"/>
    <property type="match status" value="1"/>
</dbReference>
<evidence type="ECO:0000256" key="19">
    <source>
        <dbReference type="ARBA" id="ARBA00045962"/>
    </source>
</evidence>
<dbReference type="PRINTS" id="PR00348">
    <property type="entry name" value="UBIQUITIN"/>
</dbReference>
<dbReference type="SUPFAM" id="SSF54236">
    <property type="entry name" value="Ubiquitin-like"/>
    <property type="match status" value="1"/>
</dbReference>
<dbReference type="PANTHER" id="PTHR31576:SF2">
    <property type="entry name" value="TATA BOX-BINDING PROTEIN-ASSOCIATED FACTOR RNA POLYMERASE I SUBUNIT B"/>
    <property type="match status" value="1"/>
</dbReference>
<comment type="similarity">
    <text evidence="4">Belongs to the RRN7/TAF1B family.</text>
</comment>
<keyword evidence="23" id="KW-1185">Reference proteome</keyword>
<evidence type="ECO:0000256" key="10">
    <source>
        <dbReference type="ARBA" id="ARBA00022771"/>
    </source>
</evidence>
<comment type="similarity">
    <text evidence="6">In the C-terminal section; belongs to the eukaryotic ribosomal protein eL40 family.</text>
</comment>
<dbReference type="Pfam" id="PF01020">
    <property type="entry name" value="Ribosomal_L40e"/>
    <property type="match status" value="1"/>
</dbReference>
<dbReference type="InterPro" id="IPR048540">
    <property type="entry name" value="Rrn7_cyclin_N"/>
</dbReference>
<keyword evidence="13" id="KW-0805">Transcription regulation</keyword>
<dbReference type="FunFam" id="4.10.1060.50:FF:000001">
    <property type="entry name" value="ubiquitin-60S ribosomal protein L40"/>
    <property type="match status" value="1"/>
</dbReference>
<evidence type="ECO:0000256" key="14">
    <source>
        <dbReference type="ARBA" id="ARBA00023125"/>
    </source>
</evidence>
<dbReference type="GO" id="GO:0070860">
    <property type="term" value="C:RNA polymerase I core factor complex"/>
    <property type="evidence" value="ECO:0007669"/>
    <property type="project" value="InterPro"/>
</dbReference>
<dbReference type="GO" id="GO:0008270">
    <property type="term" value="F:zinc ion binding"/>
    <property type="evidence" value="ECO:0007669"/>
    <property type="project" value="UniProtKB-KW"/>
</dbReference>
<dbReference type="InterPro" id="IPR029071">
    <property type="entry name" value="Ubiquitin-like_domsf"/>
</dbReference>
<name>A0AAJ0BYM4_9PEZI</name>
<dbReference type="InterPro" id="IPR033599">
    <property type="entry name" value="TAF1B/Rrn7"/>
</dbReference>
<evidence type="ECO:0000256" key="11">
    <source>
        <dbReference type="ARBA" id="ARBA00022833"/>
    </source>
</evidence>
<keyword evidence="14" id="KW-0238">DNA-binding</keyword>
<organism evidence="22 23">
    <name type="scientific">Phialemonium atrogriseum</name>
    <dbReference type="NCBI Taxonomy" id="1093897"/>
    <lineage>
        <taxon>Eukaryota</taxon>
        <taxon>Fungi</taxon>
        <taxon>Dikarya</taxon>
        <taxon>Ascomycota</taxon>
        <taxon>Pezizomycotina</taxon>
        <taxon>Sordariomycetes</taxon>
        <taxon>Sordariomycetidae</taxon>
        <taxon>Cephalothecales</taxon>
        <taxon>Cephalothecaceae</taxon>
        <taxon>Phialemonium</taxon>
    </lineage>
</organism>
<evidence type="ECO:0000256" key="18">
    <source>
        <dbReference type="ARBA" id="ARBA00035124"/>
    </source>
</evidence>
<keyword evidence="9" id="KW-0479">Metal-binding</keyword>
<keyword evidence="11" id="KW-0862">Zinc</keyword>
<evidence type="ECO:0000256" key="4">
    <source>
        <dbReference type="ARBA" id="ARBA00006899"/>
    </source>
</evidence>
<dbReference type="Proteomes" id="UP001244011">
    <property type="component" value="Unassembled WGS sequence"/>
</dbReference>
<dbReference type="AlphaFoldDB" id="A0AAJ0BYM4"/>
<dbReference type="GeneID" id="85314260"/>
<dbReference type="SMART" id="SM01377">
    <property type="entry name" value="Ribosomal_L40e"/>
    <property type="match status" value="1"/>
</dbReference>
<dbReference type="Gene3D" id="3.10.20.90">
    <property type="entry name" value="Phosphatidylinositol 3-kinase Catalytic Subunit, Chain A, domain 1"/>
    <property type="match status" value="1"/>
</dbReference>
<comment type="subunit">
    <text evidence="18">Part of the 60S ribosomal subunit.</text>
</comment>
<feature type="compositionally biased region" description="Polar residues" evidence="20">
    <location>
        <begin position="140"/>
        <end position="166"/>
    </location>
</feature>
<evidence type="ECO:0000256" key="9">
    <source>
        <dbReference type="ARBA" id="ARBA00022723"/>
    </source>
</evidence>
<keyword evidence="16" id="KW-0539">Nucleus</keyword>